<feature type="signal peptide" evidence="2">
    <location>
        <begin position="1"/>
        <end position="19"/>
    </location>
</feature>
<reference evidence="3" key="1">
    <citation type="journal article" date="2023" name="Mol. Phylogenet. Evol.">
        <title>Genome-scale phylogeny and comparative genomics of the fungal order Sordariales.</title>
        <authorList>
            <person name="Hensen N."/>
            <person name="Bonometti L."/>
            <person name="Westerberg I."/>
            <person name="Brannstrom I.O."/>
            <person name="Guillou S."/>
            <person name="Cros-Aarteil S."/>
            <person name="Calhoun S."/>
            <person name="Haridas S."/>
            <person name="Kuo A."/>
            <person name="Mondo S."/>
            <person name="Pangilinan J."/>
            <person name="Riley R."/>
            <person name="LaButti K."/>
            <person name="Andreopoulos B."/>
            <person name="Lipzen A."/>
            <person name="Chen C."/>
            <person name="Yan M."/>
            <person name="Daum C."/>
            <person name="Ng V."/>
            <person name="Clum A."/>
            <person name="Steindorff A."/>
            <person name="Ohm R.A."/>
            <person name="Martin F."/>
            <person name="Silar P."/>
            <person name="Natvig D.O."/>
            <person name="Lalanne C."/>
            <person name="Gautier V."/>
            <person name="Ament-Velasquez S.L."/>
            <person name="Kruys A."/>
            <person name="Hutchinson M.I."/>
            <person name="Powell A.J."/>
            <person name="Barry K."/>
            <person name="Miller A.N."/>
            <person name="Grigoriev I.V."/>
            <person name="Debuchy R."/>
            <person name="Gladieux P."/>
            <person name="Hiltunen Thoren M."/>
            <person name="Johannesson H."/>
        </authorList>
    </citation>
    <scope>NUCLEOTIDE SEQUENCE</scope>
    <source>
        <strain evidence="3">CBS 123565</strain>
    </source>
</reference>
<proteinExistence type="inferred from homology"/>
<evidence type="ECO:0000313" key="4">
    <source>
        <dbReference type="Proteomes" id="UP001304895"/>
    </source>
</evidence>
<comment type="caution">
    <text evidence="3">The sequence shown here is derived from an EMBL/GenBank/DDBJ whole genome shotgun (WGS) entry which is preliminary data.</text>
</comment>
<dbReference type="PANTHER" id="PTHR28288">
    <property type="entry name" value="PROTEASE B INHIBITOR 2"/>
    <property type="match status" value="1"/>
</dbReference>
<sequence length="102" mass="11038">MRLFSFLIATFTLLSGVIAVDIQKSVLVTYPPETPNSVVNQAKKAIVDAGGMITHEYTLIKGFAAKVGEKVLDSVSAWGQDYNVLVEENEEVHIMGAGKVNL</sequence>
<gene>
    <name evidence="3" type="ORF">BT67DRAFT_450555</name>
</gene>
<dbReference type="Proteomes" id="UP001304895">
    <property type="component" value="Unassembled WGS sequence"/>
</dbReference>
<dbReference type="AlphaFoldDB" id="A0AAN6UIB8"/>
<name>A0AAN6UIB8_9PEZI</name>
<evidence type="ECO:0008006" key="5">
    <source>
        <dbReference type="Google" id="ProtNLM"/>
    </source>
</evidence>
<dbReference type="FunFam" id="3.30.70.80:FF:000005">
    <property type="entry name" value="Proteinase inhibitor I2B"/>
    <property type="match status" value="1"/>
</dbReference>
<evidence type="ECO:0000256" key="1">
    <source>
        <dbReference type="ARBA" id="ARBA00038069"/>
    </source>
</evidence>
<dbReference type="SUPFAM" id="SSF54897">
    <property type="entry name" value="Protease propeptides/inhibitors"/>
    <property type="match status" value="1"/>
</dbReference>
<evidence type="ECO:0000256" key="2">
    <source>
        <dbReference type="SAM" id="SignalP"/>
    </source>
</evidence>
<dbReference type="InterPro" id="IPR037045">
    <property type="entry name" value="S8pro/Inhibitor_I9_sf"/>
</dbReference>
<keyword evidence="2" id="KW-0732">Signal</keyword>
<accession>A0AAN6UIB8</accession>
<protein>
    <recommendedName>
        <fullName evidence="5">Proteinase inhibitor, propeptide</fullName>
    </recommendedName>
</protein>
<dbReference type="InterPro" id="IPR052471">
    <property type="entry name" value="PBI_I9"/>
</dbReference>
<dbReference type="GO" id="GO:0004866">
    <property type="term" value="F:endopeptidase inhibitor activity"/>
    <property type="evidence" value="ECO:0007669"/>
    <property type="project" value="TreeGrafter"/>
</dbReference>
<dbReference type="PANTHER" id="PTHR28288:SF1">
    <property type="entry name" value="INHIBITOR I9 DOMAIN-CONTAINING PROTEIN"/>
    <property type="match status" value="1"/>
</dbReference>
<organism evidence="3 4">
    <name type="scientific">Trichocladium antarcticum</name>
    <dbReference type="NCBI Taxonomy" id="1450529"/>
    <lineage>
        <taxon>Eukaryota</taxon>
        <taxon>Fungi</taxon>
        <taxon>Dikarya</taxon>
        <taxon>Ascomycota</taxon>
        <taxon>Pezizomycotina</taxon>
        <taxon>Sordariomycetes</taxon>
        <taxon>Sordariomycetidae</taxon>
        <taxon>Sordariales</taxon>
        <taxon>Chaetomiaceae</taxon>
        <taxon>Trichocladium</taxon>
    </lineage>
</organism>
<evidence type="ECO:0000313" key="3">
    <source>
        <dbReference type="EMBL" id="KAK4133270.1"/>
    </source>
</evidence>
<dbReference type="GO" id="GO:0042144">
    <property type="term" value="P:vacuole fusion, non-autophagic"/>
    <property type="evidence" value="ECO:0007669"/>
    <property type="project" value="TreeGrafter"/>
</dbReference>
<dbReference type="Gene3D" id="3.30.70.80">
    <property type="entry name" value="Peptidase S8 propeptide/proteinase inhibitor I9"/>
    <property type="match status" value="1"/>
</dbReference>
<feature type="chain" id="PRO_5042955402" description="Proteinase inhibitor, propeptide" evidence="2">
    <location>
        <begin position="20"/>
        <end position="102"/>
    </location>
</feature>
<keyword evidence="4" id="KW-1185">Reference proteome</keyword>
<dbReference type="EMBL" id="MU853413">
    <property type="protein sequence ID" value="KAK4133270.1"/>
    <property type="molecule type" value="Genomic_DNA"/>
</dbReference>
<reference evidence="3" key="2">
    <citation type="submission" date="2023-05" db="EMBL/GenBank/DDBJ databases">
        <authorList>
            <consortium name="Lawrence Berkeley National Laboratory"/>
            <person name="Steindorff A."/>
            <person name="Hensen N."/>
            <person name="Bonometti L."/>
            <person name="Westerberg I."/>
            <person name="Brannstrom I.O."/>
            <person name="Guillou S."/>
            <person name="Cros-Aarteil S."/>
            <person name="Calhoun S."/>
            <person name="Haridas S."/>
            <person name="Kuo A."/>
            <person name="Mondo S."/>
            <person name="Pangilinan J."/>
            <person name="Riley R."/>
            <person name="Labutti K."/>
            <person name="Andreopoulos B."/>
            <person name="Lipzen A."/>
            <person name="Chen C."/>
            <person name="Yanf M."/>
            <person name="Daum C."/>
            <person name="Ng V."/>
            <person name="Clum A."/>
            <person name="Ohm R."/>
            <person name="Martin F."/>
            <person name="Silar P."/>
            <person name="Natvig D."/>
            <person name="Lalanne C."/>
            <person name="Gautier V."/>
            <person name="Ament-Velasquez S.L."/>
            <person name="Kruys A."/>
            <person name="Hutchinson M.I."/>
            <person name="Powell A.J."/>
            <person name="Barry K."/>
            <person name="Miller A.N."/>
            <person name="Grigoriev I.V."/>
            <person name="Debuchy R."/>
            <person name="Gladieux P."/>
            <person name="Thoren M.H."/>
            <person name="Johannesson H."/>
        </authorList>
    </citation>
    <scope>NUCLEOTIDE SEQUENCE</scope>
    <source>
        <strain evidence="3">CBS 123565</strain>
    </source>
</reference>
<comment type="similarity">
    <text evidence="1">Belongs to the protease inhibitor I9 family.</text>
</comment>